<dbReference type="OrthoDB" id="49647at2759"/>
<dbReference type="EMBL" id="JAGRRH010000019">
    <property type="protein sequence ID" value="KAG7349281.1"/>
    <property type="molecule type" value="Genomic_DNA"/>
</dbReference>
<reference evidence="3" key="1">
    <citation type="journal article" date="2021" name="Sci. Rep.">
        <title>Diploid genomic architecture of Nitzschia inconspicua, an elite biomass production diatom.</title>
        <authorList>
            <person name="Oliver A."/>
            <person name="Podell S."/>
            <person name="Pinowska A."/>
            <person name="Traller J.C."/>
            <person name="Smith S.R."/>
            <person name="McClure R."/>
            <person name="Beliaev A."/>
            <person name="Bohutskyi P."/>
            <person name="Hill E.A."/>
            <person name="Rabines A."/>
            <person name="Zheng H."/>
            <person name="Allen L.Z."/>
            <person name="Kuo A."/>
            <person name="Grigoriev I.V."/>
            <person name="Allen A.E."/>
            <person name="Hazlebeck D."/>
            <person name="Allen E.E."/>
        </authorList>
    </citation>
    <scope>NUCLEOTIDE SEQUENCE</scope>
    <source>
        <strain evidence="3">Hildebrandi</strain>
    </source>
</reference>
<keyword evidence="4" id="KW-1185">Reference proteome</keyword>
<evidence type="ECO:0000259" key="2">
    <source>
        <dbReference type="PROSITE" id="PS51745"/>
    </source>
</evidence>
<proteinExistence type="predicted"/>
<dbReference type="AlphaFoldDB" id="A0A9K3KTJ3"/>
<evidence type="ECO:0000313" key="3">
    <source>
        <dbReference type="EMBL" id="KAG7349281.1"/>
    </source>
</evidence>
<sequence>MPLSSFLEKHPDFVLKLQIKAADGQTQIRRVRLPRITDGEGNVSYEELVGFVAASSVPEAQSSESSRYNVSLTYHDVDGDSVTIGSSEELVDACEQYVGQKVLRIDTSLQPNTTVAPQELIDNNTCDRGRSRQSTSSVTEGSPPHHLYDPRTGAGRSGIEAHLTPTKRKRKVKGVIMEKQFHQGWCVVCASKYKGKRRKGFKTSFLCSRCNDEASEAGAAESQVWLCHSKYGRNCFAEHMAACHCS</sequence>
<organism evidence="3 4">
    <name type="scientific">Nitzschia inconspicua</name>
    <dbReference type="NCBI Taxonomy" id="303405"/>
    <lineage>
        <taxon>Eukaryota</taxon>
        <taxon>Sar</taxon>
        <taxon>Stramenopiles</taxon>
        <taxon>Ochrophyta</taxon>
        <taxon>Bacillariophyta</taxon>
        <taxon>Bacillariophyceae</taxon>
        <taxon>Bacillariophycidae</taxon>
        <taxon>Bacillariales</taxon>
        <taxon>Bacillariaceae</taxon>
        <taxon>Nitzschia</taxon>
    </lineage>
</organism>
<accession>A0A9K3KTJ3</accession>
<evidence type="ECO:0000313" key="4">
    <source>
        <dbReference type="Proteomes" id="UP000693970"/>
    </source>
</evidence>
<reference evidence="3" key="2">
    <citation type="submission" date="2021-04" db="EMBL/GenBank/DDBJ databases">
        <authorList>
            <person name="Podell S."/>
        </authorList>
    </citation>
    <scope>NUCLEOTIDE SEQUENCE</scope>
    <source>
        <strain evidence="3">Hildebrandi</strain>
    </source>
</reference>
<comment type="caution">
    <text evidence="3">The sequence shown here is derived from an EMBL/GenBank/DDBJ whole genome shotgun (WGS) entry which is preliminary data.</text>
</comment>
<feature type="region of interest" description="Disordered" evidence="1">
    <location>
        <begin position="115"/>
        <end position="158"/>
    </location>
</feature>
<evidence type="ECO:0000256" key="1">
    <source>
        <dbReference type="SAM" id="MobiDB-lite"/>
    </source>
</evidence>
<feature type="compositionally biased region" description="Polar residues" evidence="1">
    <location>
        <begin position="131"/>
        <end position="140"/>
    </location>
</feature>
<feature type="compositionally biased region" description="Polar residues" evidence="1">
    <location>
        <begin position="115"/>
        <end position="124"/>
    </location>
</feature>
<feature type="domain" description="PB1" evidence="2">
    <location>
        <begin position="14"/>
        <end position="110"/>
    </location>
</feature>
<dbReference type="Proteomes" id="UP000693970">
    <property type="component" value="Unassembled WGS sequence"/>
</dbReference>
<dbReference type="InterPro" id="IPR053793">
    <property type="entry name" value="PB1-like"/>
</dbReference>
<dbReference type="PROSITE" id="PS51745">
    <property type="entry name" value="PB1"/>
    <property type="match status" value="1"/>
</dbReference>
<gene>
    <name evidence="3" type="ORF">IV203_011878</name>
</gene>
<protein>
    <submittedName>
        <fullName evidence="3">PB1 domain containing protein</fullName>
    </submittedName>
</protein>
<name>A0A9K3KTJ3_9STRA</name>